<dbReference type="EMBL" id="VNIK02000001">
    <property type="protein sequence ID" value="KAB5491501.1"/>
    <property type="molecule type" value="Genomic_DNA"/>
</dbReference>
<dbReference type="Gene3D" id="1.10.1200.10">
    <property type="entry name" value="ACP-like"/>
    <property type="match status" value="1"/>
</dbReference>
<dbReference type="InterPro" id="IPR036736">
    <property type="entry name" value="ACP-like_sf"/>
</dbReference>
<dbReference type="InterPro" id="IPR009081">
    <property type="entry name" value="PP-bd_ACP"/>
</dbReference>
<proteinExistence type="predicted"/>
<reference evidence="2" key="1">
    <citation type="submission" date="2019-10" db="EMBL/GenBank/DDBJ databases">
        <title>Muricauda hadale sp. nov., a piezophilic bacterium isolated from hadopelagic water of the Mariana Trench.</title>
        <authorList>
            <person name="Wei Y."/>
        </authorList>
    </citation>
    <scope>NUCLEOTIDE SEQUENCE [LARGE SCALE GENOMIC DNA]</scope>
    <source>
        <strain evidence="2">MT-229</strain>
    </source>
</reference>
<evidence type="ECO:0000259" key="1">
    <source>
        <dbReference type="Pfam" id="PF00550"/>
    </source>
</evidence>
<protein>
    <submittedName>
        <fullName evidence="2">Acyl carrier protein</fullName>
    </submittedName>
</protein>
<organism evidence="2 3">
    <name type="scientific">Flagellimonas hadalis</name>
    <dbReference type="NCBI Taxonomy" id="2597517"/>
    <lineage>
        <taxon>Bacteria</taxon>
        <taxon>Pseudomonadati</taxon>
        <taxon>Bacteroidota</taxon>
        <taxon>Flavobacteriia</taxon>
        <taxon>Flavobacteriales</taxon>
        <taxon>Flavobacteriaceae</taxon>
        <taxon>Flagellimonas</taxon>
    </lineage>
</organism>
<evidence type="ECO:0000313" key="2">
    <source>
        <dbReference type="EMBL" id="KAB5491501.1"/>
    </source>
</evidence>
<evidence type="ECO:0000313" key="3">
    <source>
        <dbReference type="Proteomes" id="UP000319204"/>
    </source>
</evidence>
<dbReference type="AlphaFoldDB" id="A0A5N5ISI4"/>
<accession>A0A5N5ISI4</accession>
<dbReference type="SUPFAM" id="SSF47336">
    <property type="entry name" value="ACP-like"/>
    <property type="match status" value="1"/>
</dbReference>
<dbReference type="Proteomes" id="UP000319204">
    <property type="component" value="Unassembled WGS sequence"/>
</dbReference>
<dbReference type="RefSeq" id="WP_151888657.1">
    <property type="nucleotide sequence ID" value="NZ_VNIK02000001.1"/>
</dbReference>
<gene>
    <name evidence="2" type="ORF">FOT42_000715</name>
</gene>
<dbReference type="Pfam" id="PF00550">
    <property type="entry name" value="PP-binding"/>
    <property type="match status" value="1"/>
</dbReference>
<feature type="domain" description="Carrier" evidence="1">
    <location>
        <begin position="9"/>
        <end position="68"/>
    </location>
</feature>
<name>A0A5N5ISI4_9FLAO</name>
<dbReference type="OrthoDB" id="5326335at2"/>
<sequence>MNDNNTELLIDAFANALEIEKNMVNDHLEYQGIPQWDSITHMILISEIENTFHIEIDADDVLEMNSFQKTKEILSKYNL</sequence>
<comment type="caution">
    <text evidence="2">The sequence shown here is derived from an EMBL/GenBank/DDBJ whole genome shotgun (WGS) entry which is preliminary data.</text>
</comment>
<keyword evidence="3" id="KW-1185">Reference proteome</keyword>